<evidence type="ECO:0000313" key="5">
    <source>
        <dbReference type="Proteomes" id="UP000266206"/>
    </source>
</evidence>
<dbReference type="InterPro" id="IPR002678">
    <property type="entry name" value="DUF34/NIF3"/>
</dbReference>
<feature type="binding site" evidence="3">
    <location>
        <position position="67"/>
    </location>
    <ligand>
        <name>a divalent metal cation</name>
        <dbReference type="ChEBI" id="CHEBI:60240"/>
        <label>1</label>
    </ligand>
</feature>
<organism evidence="4 5">
    <name type="scientific">Neopusillimonas maritima</name>
    <dbReference type="NCBI Taxonomy" id="2026239"/>
    <lineage>
        <taxon>Bacteria</taxon>
        <taxon>Pseudomonadati</taxon>
        <taxon>Pseudomonadota</taxon>
        <taxon>Betaproteobacteria</taxon>
        <taxon>Burkholderiales</taxon>
        <taxon>Alcaligenaceae</taxon>
        <taxon>Neopusillimonas</taxon>
    </lineage>
</organism>
<proteinExistence type="inferred from homology"/>
<sequence length="258" mass="28382">MKTINTQDLAQWLDATLQVQRFKDYCPNGLQVEGKRQISHIITGVTASEALLQEAIRRKADAVIVHHGWFWKNENPVVKGAKKRRLALALAHDLNIFGFHLPLDAHPEYGNNAQLGIQLGLEPLRDTEGIPLTCGPENLVWLGQCPKGRTLGVLADDTEKVLSRKPLVIGDPSHKPNRIAWCTGGAQNFVDAAIEHGADLFITGEASEPNFHIANETGVSFMAAGHHATERYGVRALGEAIQKKWGVQVEFVDLDNPI</sequence>
<evidence type="ECO:0000313" key="4">
    <source>
        <dbReference type="EMBL" id="RIY42351.1"/>
    </source>
</evidence>
<dbReference type="OrthoDB" id="9800881at2"/>
<dbReference type="GO" id="GO:0005737">
    <property type="term" value="C:cytoplasm"/>
    <property type="evidence" value="ECO:0007669"/>
    <property type="project" value="TreeGrafter"/>
</dbReference>
<dbReference type="SUPFAM" id="SSF102705">
    <property type="entry name" value="NIF3 (NGG1p interacting factor 3)-like"/>
    <property type="match status" value="1"/>
</dbReference>
<dbReference type="RefSeq" id="WP_119515416.1">
    <property type="nucleotide sequence ID" value="NZ_NQYH01000001.1"/>
</dbReference>
<comment type="caution">
    <text evidence="4">The sequence shown here is derived from an EMBL/GenBank/DDBJ whole genome shotgun (WGS) entry which is preliminary data.</text>
</comment>
<dbReference type="PANTHER" id="PTHR13799:SF14">
    <property type="entry name" value="GTP CYCLOHYDROLASE 1 TYPE 2 HOMOLOG"/>
    <property type="match status" value="1"/>
</dbReference>
<keyword evidence="2 3" id="KW-0479">Metal-binding</keyword>
<protein>
    <submittedName>
        <fullName evidence="4">Nif3-like dinuclear metal center hexameric protein</fullName>
    </submittedName>
</protein>
<reference evidence="4 5" key="1">
    <citation type="submission" date="2017-08" db="EMBL/GenBank/DDBJ databases">
        <title>Pusillimonas indicus sp. nov., a member of the family Alcaligenaceae isolated from surface seawater.</title>
        <authorList>
            <person name="Li J."/>
        </authorList>
    </citation>
    <scope>NUCLEOTIDE SEQUENCE [LARGE SCALE GENOMIC DNA]</scope>
    <source>
        <strain evidence="4 5">L52-1-41</strain>
    </source>
</reference>
<feature type="binding site" evidence="3">
    <location>
        <position position="226"/>
    </location>
    <ligand>
        <name>a divalent metal cation</name>
        <dbReference type="ChEBI" id="CHEBI:60240"/>
        <label>1</label>
    </ligand>
</feature>
<dbReference type="GO" id="GO:0046872">
    <property type="term" value="F:metal ion binding"/>
    <property type="evidence" value="ECO:0007669"/>
    <property type="project" value="UniProtKB-KW"/>
</dbReference>
<dbReference type="Proteomes" id="UP000266206">
    <property type="component" value="Unassembled WGS sequence"/>
</dbReference>
<dbReference type="Gene3D" id="3.40.1390.30">
    <property type="entry name" value="NIF3 (NGG1p interacting factor 3)-like"/>
    <property type="match status" value="2"/>
</dbReference>
<evidence type="ECO:0000256" key="1">
    <source>
        <dbReference type="ARBA" id="ARBA00006964"/>
    </source>
</evidence>
<feature type="binding site" evidence="3">
    <location>
        <position position="66"/>
    </location>
    <ligand>
        <name>a divalent metal cation</name>
        <dbReference type="ChEBI" id="CHEBI:60240"/>
        <label>1</label>
    </ligand>
</feature>
<feature type="binding site" evidence="3">
    <location>
        <position position="230"/>
    </location>
    <ligand>
        <name>a divalent metal cation</name>
        <dbReference type="ChEBI" id="CHEBI:60240"/>
        <label>1</label>
    </ligand>
</feature>
<gene>
    <name evidence="4" type="ORF">CJP73_02675</name>
</gene>
<evidence type="ECO:0000256" key="2">
    <source>
        <dbReference type="ARBA" id="ARBA00022723"/>
    </source>
</evidence>
<dbReference type="Pfam" id="PF01784">
    <property type="entry name" value="DUF34_NIF3"/>
    <property type="match status" value="1"/>
</dbReference>
<feature type="binding site" evidence="3">
    <location>
        <position position="104"/>
    </location>
    <ligand>
        <name>a divalent metal cation</name>
        <dbReference type="ChEBI" id="CHEBI:60240"/>
        <label>1</label>
    </ligand>
</feature>
<name>A0A3A1YXX2_9BURK</name>
<dbReference type="AlphaFoldDB" id="A0A3A1YXX2"/>
<dbReference type="InterPro" id="IPR036069">
    <property type="entry name" value="DUF34/NIF3_sf"/>
</dbReference>
<dbReference type="EMBL" id="NQYH01000001">
    <property type="protein sequence ID" value="RIY42351.1"/>
    <property type="molecule type" value="Genomic_DNA"/>
</dbReference>
<dbReference type="NCBIfam" id="TIGR00486">
    <property type="entry name" value="YbgI_SA1388"/>
    <property type="match status" value="1"/>
</dbReference>
<dbReference type="PANTHER" id="PTHR13799">
    <property type="entry name" value="NGG1 INTERACTING FACTOR 3"/>
    <property type="match status" value="1"/>
</dbReference>
<accession>A0A3A1YXX2</accession>
<evidence type="ECO:0000256" key="3">
    <source>
        <dbReference type="PIRSR" id="PIRSR602678-1"/>
    </source>
</evidence>
<comment type="similarity">
    <text evidence="1">Belongs to the GTP cyclohydrolase I type 2/NIF3 family.</text>
</comment>